<accession>A0A5B1CK35</accession>
<dbReference type="InterPro" id="IPR029066">
    <property type="entry name" value="PLP-binding_barrel"/>
</dbReference>
<dbReference type="AlphaFoldDB" id="A0A5B1CK35"/>
<keyword evidence="5" id="KW-1185">Reference proteome</keyword>
<dbReference type="EC" id="4.3.1.27" evidence="4"/>
<comment type="caution">
    <text evidence="4">The sequence shown here is derived from an EMBL/GenBank/DDBJ whole genome shotgun (WGS) entry which is preliminary data.</text>
</comment>
<dbReference type="InterPro" id="IPR026956">
    <property type="entry name" value="D-ser_dehydrat-like_dom"/>
</dbReference>
<protein>
    <submittedName>
        <fullName evidence="4">D-threo-3-hydroxyaspartate dehydratase</fullName>
        <ecNumber evidence="4">4.3.1.27</ecNumber>
    </submittedName>
</protein>
<dbReference type="Pfam" id="PF14031">
    <property type="entry name" value="D-ser_dehydrat"/>
    <property type="match status" value="1"/>
</dbReference>
<evidence type="ECO:0000313" key="4">
    <source>
        <dbReference type="EMBL" id="KAA1260936.1"/>
    </source>
</evidence>
<dbReference type="Gene3D" id="3.20.20.10">
    <property type="entry name" value="Alanine racemase"/>
    <property type="match status" value="1"/>
</dbReference>
<dbReference type="GO" id="GO:0036088">
    <property type="term" value="P:D-serine catabolic process"/>
    <property type="evidence" value="ECO:0007669"/>
    <property type="project" value="TreeGrafter"/>
</dbReference>
<comment type="similarity">
    <text evidence="1">Belongs to the DSD1 family.</text>
</comment>
<dbReference type="PANTHER" id="PTHR28004:SF2">
    <property type="entry name" value="D-SERINE DEHYDRATASE"/>
    <property type="match status" value="1"/>
</dbReference>
<dbReference type="Proteomes" id="UP000322699">
    <property type="component" value="Unassembled WGS sequence"/>
</dbReference>
<dbReference type="Pfam" id="PF01168">
    <property type="entry name" value="Ala_racemase_N"/>
    <property type="match status" value="1"/>
</dbReference>
<organism evidence="4 5">
    <name type="scientific">Rubripirellula obstinata</name>
    <dbReference type="NCBI Taxonomy" id="406547"/>
    <lineage>
        <taxon>Bacteria</taxon>
        <taxon>Pseudomonadati</taxon>
        <taxon>Planctomycetota</taxon>
        <taxon>Planctomycetia</taxon>
        <taxon>Pirellulales</taxon>
        <taxon>Pirellulaceae</taxon>
        <taxon>Rubripirellula</taxon>
    </lineage>
</organism>
<feature type="domain" description="D-serine dehydratase-like" evidence="3">
    <location>
        <begin position="292"/>
        <end position="406"/>
    </location>
</feature>
<gene>
    <name evidence="4" type="primary">dthadh</name>
    <name evidence="4" type="ORF">LF1_34780</name>
</gene>
<dbReference type="SUPFAM" id="SSF51419">
    <property type="entry name" value="PLP-binding barrel"/>
    <property type="match status" value="1"/>
</dbReference>
<evidence type="ECO:0000259" key="3">
    <source>
        <dbReference type="SMART" id="SM01119"/>
    </source>
</evidence>
<reference evidence="4 5" key="1">
    <citation type="submission" date="2019-08" db="EMBL/GenBank/DDBJ databases">
        <title>Deep-cultivation of Planctomycetes and their phenomic and genomic characterization uncovers novel biology.</title>
        <authorList>
            <person name="Wiegand S."/>
            <person name="Jogler M."/>
            <person name="Boedeker C."/>
            <person name="Pinto D."/>
            <person name="Vollmers J."/>
            <person name="Rivas-Marin E."/>
            <person name="Kohn T."/>
            <person name="Peeters S.H."/>
            <person name="Heuer A."/>
            <person name="Rast P."/>
            <person name="Oberbeckmann S."/>
            <person name="Bunk B."/>
            <person name="Jeske O."/>
            <person name="Meyerdierks A."/>
            <person name="Storesund J.E."/>
            <person name="Kallscheuer N."/>
            <person name="Luecker S."/>
            <person name="Lage O.M."/>
            <person name="Pohl T."/>
            <person name="Merkel B.J."/>
            <person name="Hornburger P."/>
            <person name="Mueller R.-W."/>
            <person name="Bruemmer F."/>
            <person name="Labrenz M."/>
            <person name="Spormann A.M."/>
            <person name="Op Den Camp H."/>
            <person name="Overmann J."/>
            <person name="Amann R."/>
            <person name="Jetten M.S.M."/>
            <person name="Mascher T."/>
            <person name="Medema M.H."/>
            <person name="Devos D.P."/>
            <person name="Kaster A.-K."/>
            <person name="Ovreas L."/>
            <person name="Rohde M."/>
            <person name="Galperin M.Y."/>
            <person name="Jogler C."/>
        </authorList>
    </citation>
    <scope>NUCLEOTIDE SEQUENCE [LARGE SCALE GENOMIC DNA]</scope>
    <source>
        <strain evidence="4 5">LF1</strain>
    </source>
</reference>
<dbReference type="SMART" id="SM01119">
    <property type="entry name" value="D-ser_dehydrat"/>
    <property type="match status" value="1"/>
</dbReference>
<dbReference type="InterPro" id="IPR001608">
    <property type="entry name" value="Ala_racemase_N"/>
</dbReference>
<evidence type="ECO:0000256" key="1">
    <source>
        <dbReference type="ARBA" id="ARBA00005323"/>
    </source>
</evidence>
<dbReference type="InterPro" id="IPR051466">
    <property type="entry name" value="D-amino_acid_metab_enzyme"/>
</dbReference>
<sequence>MISAASNEIDASTSLSVGDVDWSTLVTPCLVLDSQIMRRNIAVMRAKARSMGWRLRPHMKTAKCLRVGQWLFEPTDENENENRRAITVSTIREAEVFGGAGYEDILYAVSIVPDKVARLMACGRPGAVRVRAILDEESIVDDLSTAAGAAGETLSLLVEIDCDGHRAGISTDQTERIIRLARRIRESNHLQFDGIMTHAGESYGGADHEAIATAADQERLAIEDVATELRRHGIDCPIRSMGSSPTALLGRIQDVSSGQREMTGVNELRAGVFVFQDLFQSNLGTCSVDDIAVTVLSTVIGHRRDMNRLLIDAGGMALSKDHGTTGQRGTRIDGSPAVDYRYGQVCNLEGQPIGDWKVGSANQEHGLVESSSPIDFDAHPIGSRVRVRPIHACMTSAAHDAYHVWENNDWQRWERFGGW</sequence>
<proteinExistence type="inferred from homology"/>
<dbReference type="PANTHER" id="PTHR28004">
    <property type="entry name" value="ZGC:162816-RELATED"/>
    <property type="match status" value="1"/>
</dbReference>
<dbReference type="EMBL" id="VRLW01000001">
    <property type="protein sequence ID" value="KAA1260936.1"/>
    <property type="molecule type" value="Genomic_DNA"/>
</dbReference>
<dbReference type="GO" id="GO:0008721">
    <property type="term" value="F:D-serine ammonia-lyase activity"/>
    <property type="evidence" value="ECO:0007669"/>
    <property type="project" value="TreeGrafter"/>
</dbReference>
<dbReference type="RefSeq" id="WP_084423003.1">
    <property type="nucleotide sequence ID" value="NZ_LWSK01000202.1"/>
</dbReference>
<name>A0A5B1CK35_9BACT</name>
<evidence type="ECO:0000313" key="5">
    <source>
        <dbReference type="Proteomes" id="UP000322699"/>
    </source>
</evidence>
<dbReference type="InterPro" id="IPR042208">
    <property type="entry name" value="D-ser_dehydrat-like_sf"/>
</dbReference>
<evidence type="ECO:0000256" key="2">
    <source>
        <dbReference type="ARBA" id="ARBA00023239"/>
    </source>
</evidence>
<dbReference type="Gene3D" id="2.40.37.20">
    <property type="entry name" value="D-serine dehydratase-like domain"/>
    <property type="match status" value="1"/>
</dbReference>
<keyword evidence="2 4" id="KW-0456">Lyase</keyword>